<dbReference type="InterPro" id="IPR005031">
    <property type="entry name" value="COQ10_START"/>
</dbReference>
<dbReference type="SUPFAM" id="SSF55961">
    <property type="entry name" value="Bet v1-like"/>
    <property type="match status" value="1"/>
</dbReference>
<dbReference type="Proteomes" id="UP001501536">
    <property type="component" value="Unassembled WGS sequence"/>
</dbReference>
<evidence type="ECO:0000256" key="1">
    <source>
        <dbReference type="SAM" id="MobiDB-lite"/>
    </source>
</evidence>
<dbReference type="PANTHER" id="PTHR33824">
    <property type="entry name" value="POLYKETIDE CYCLASE/DEHYDRASE AND LIPID TRANSPORT SUPERFAMILY PROTEIN"/>
    <property type="match status" value="1"/>
</dbReference>
<dbReference type="InterPro" id="IPR023393">
    <property type="entry name" value="START-like_dom_sf"/>
</dbReference>
<evidence type="ECO:0000313" key="3">
    <source>
        <dbReference type="EMBL" id="GAA3708759.1"/>
    </source>
</evidence>
<dbReference type="InterPro" id="IPR047137">
    <property type="entry name" value="ORF3"/>
</dbReference>
<comment type="caution">
    <text evidence="3">The sequence shown here is derived from an EMBL/GenBank/DDBJ whole genome shotgun (WGS) entry which is preliminary data.</text>
</comment>
<organism evidence="3 4">
    <name type="scientific">Zhihengliuella alba</name>
    <dbReference type="NCBI Taxonomy" id="547018"/>
    <lineage>
        <taxon>Bacteria</taxon>
        <taxon>Bacillati</taxon>
        <taxon>Actinomycetota</taxon>
        <taxon>Actinomycetes</taxon>
        <taxon>Micrococcales</taxon>
        <taxon>Micrococcaceae</taxon>
        <taxon>Zhihengliuella</taxon>
    </lineage>
</organism>
<feature type="region of interest" description="Disordered" evidence="1">
    <location>
        <begin position="97"/>
        <end position="143"/>
    </location>
</feature>
<feature type="domain" description="Coenzyme Q-binding protein COQ10 START" evidence="2">
    <location>
        <begin position="10"/>
        <end position="113"/>
    </location>
</feature>
<dbReference type="CDD" id="cd07817">
    <property type="entry name" value="SRPBCC_8"/>
    <property type="match status" value="1"/>
</dbReference>
<dbReference type="Gene3D" id="3.30.530.20">
    <property type="match status" value="1"/>
</dbReference>
<name>A0ABP7DS47_9MICC</name>
<keyword evidence="4" id="KW-1185">Reference proteome</keyword>
<feature type="compositionally biased region" description="Basic and acidic residues" evidence="1">
    <location>
        <begin position="123"/>
        <end position="132"/>
    </location>
</feature>
<sequence>MATVNESIEVAVPVRTAYNEWTQFESFPNFMGAVESVTQIDDTTNHWVASIGGVEREFDTRITDQVPDQVIAWESVDGKSHSGRVTFHPVEVVERDVDDETLDPRNSGPGMAGLEGSAAARGLDPDLGRTDDAGAQAPRSREGTRVDVEFTWDDATFLEKVGGKLGLDDLQVKKDLKNFKKLVEEKGAEGGWRGEVHGGQETSGPGGTGGTTPGTTPGTAGPAGL</sequence>
<dbReference type="EMBL" id="BAABCJ010000006">
    <property type="protein sequence ID" value="GAA3708759.1"/>
    <property type="molecule type" value="Genomic_DNA"/>
</dbReference>
<dbReference type="RefSeq" id="WP_344884681.1">
    <property type="nucleotide sequence ID" value="NZ_BAABCJ010000006.1"/>
</dbReference>
<feature type="region of interest" description="Disordered" evidence="1">
    <location>
        <begin position="186"/>
        <end position="225"/>
    </location>
</feature>
<accession>A0ABP7DS47</accession>
<protein>
    <submittedName>
        <fullName evidence="3">SRPBCC family protein</fullName>
    </submittedName>
</protein>
<reference evidence="4" key="1">
    <citation type="journal article" date="2019" name="Int. J. Syst. Evol. Microbiol.">
        <title>The Global Catalogue of Microorganisms (GCM) 10K type strain sequencing project: providing services to taxonomists for standard genome sequencing and annotation.</title>
        <authorList>
            <consortium name="The Broad Institute Genomics Platform"/>
            <consortium name="The Broad Institute Genome Sequencing Center for Infectious Disease"/>
            <person name="Wu L."/>
            <person name="Ma J."/>
        </authorList>
    </citation>
    <scope>NUCLEOTIDE SEQUENCE [LARGE SCALE GENOMIC DNA]</scope>
    <source>
        <strain evidence="4">JCM 16961</strain>
    </source>
</reference>
<evidence type="ECO:0000313" key="4">
    <source>
        <dbReference type="Proteomes" id="UP001501536"/>
    </source>
</evidence>
<proteinExistence type="predicted"/>
<gene>
    <name evidence="3" type="ORF">GCM10022377_23090</name>
</gene>
<feature type="compositionally biased region" description="Low complexity" evidence="1">
    <location>
        <begin position="213"/>
        <end position="225"/>
    </location>
</feature>
<dbReference type="Pfam" id="PF03364">
    <property type="entry name" value="Polyketide_cyc"/>
    <property type="match status" value="1"/>
</dbReference>
<feature type="compositionally biased region" description="Basic and acidic residues" evidence="1">
    <location>
        <begin position="186"/>
        <end position="198"/>
    </location>
</feature>
<dbReference type="PANTHER" id="PTHR33824:SF7">
    <property type="entry name" value="POLYKETIDE CYCLASE_DEHYDRASE AND LIPID TRANSPORT SUPERFAMILY PROTEIN"/>
    <property type="match status" value="1"/>
</dbReference>
<evidence type="ECO:0000259" key="2">
    <source>
        <dbReference type="Pfam" id="PF03364"/>
    </source>
</evidence>